<sequence length="96" mass="10398">MAIEVAGGVYCPLTPRDPKHRLDALIQQTQSRFVLAHQLTKTKLDGNIVLLSIDSILMSHATECVIDVTRLSKVTTVSEDVAYIIFTSGSTGTPKA</sequence>
<dbReference type="Pfam" id="PF00501">
    <property type="entry name" value="AMP-binding"/>
    <property type="match status" value="1"/>
</dbReference>
<protein>
    <recommendedName>
        <fullName evidence="5">AMP-dependent synthetase/ligase domain-containing protein</fullName>
    </recommendedName>
</protein>
<feature type="non-terminal residue" evidence="6">
    <location>
        <position position="96"/>
    </location>
</feature>
<evidence type="ECO:0000259" key="5">
    <source>
        <dbReference type="Pfam" id="PF00501"/>
    </source>
</evidence>
<dbReference type="GO" id="GO:0044550">
    <property type="term" value="P:secondary metabolite biosynthetic process"/>
    <property type="evidence" value="ECO:0007669"/>
    <property type="project" value="TreeGrafter"/>
</dbReference>
<dbReference type="GO" id="GO:0031177">
    <property type="term" value="F:phosphopantetheine binding"/>
    <property type="evidence" value="ECO:0007669"/>
    <property type="project" value="TreeGrafter"/>
</dbReference>
<dbReference type="Proteomes" id="UP000663881">
    <property type="component" value="Unassembled WGS sequence"/>
</dbReference>
<dbReference type="InterPro" id="IPR000873">
    <property type="entry name" value="AMP-dep_synth/lig_dom"/>
</dbReference>
<dbReference type="GO" id="GO:0005737">
    <property type="term" value="C:cytoplasm"/>
    <property type="evidence" value="ECO:0007669"/>
    <property type="project" value="TreeGrafter"/>
</dbReference>
<evidence type="ECO:0000256" key="4">
    <source>
        <dbReference type="ARBA" id="ARBA00029454"/>
    </source>
</evidence>
<dbReference type="PANTHER" id="PTHR45527">
    <property type="entry name" value="NONRIBOSOMAL PEPTIDE SYNTHETASE"/>
    <property type="match status" value="1"/>
</dbReference>
<keyword evidence="3" id="KW-0436">Ligase</keyword>
<dbReference type="PROSITE" id="PS00455">
    <property type="entry name" value="AMP_BINDING"/>
    <property type="match status" value="1"/>
</dbReference>
<dbReference type="EMBL" id="CAJOAY010035268">
    <property type="protein sequence ID" value="CAF4450385.1"/>
    <property type="molecule type" value="Genomic_DNA"/>
</dbReference>
<evidence type="ECO:0000256" key="3">
    <source>
        <dbReference type="ARBA" id="ARBA00022598"/>
    </source>
</evidence>
<keyword evidence="2" id="KW-0597">Phosphoprotein</keyword>
<gene>
    <name evidence="6" type="ORF">OKA104_LOCUS54129</name>
</gene>
<evidence type="ECO:0000313" key="6">
    <source>
        <dbReference type="EMBL" id="CAF4450385.1"/>
    </source>
</evidence>
<dbReference type="InterPro" id="IPR020845">
    <property type="entry name" value="AMP-binding_CS"/>
</dbReference>
<keyword evidence="1" id="KW-0596">Phosphopantetheine</keyword>
<evidence type="ECO:0000256" key="2">
    <source>
        <dbReference type="ARBA" id="ARBA00022553"/>
    </source>
</evidence>
<evidence type="ECO:0000313" key="7">
    <source>
        <dbReference type="Proteomes" id="UP000663881"/>
    </source>
</evidence>
<feature type="domain" description="AMP-dependent synthetase/ligase" evidence="5">
    <location>
        <begin position="2"/>
        <end position="96"/>
    </location>
</feature>
<accession>A0A820SBB1</accession>
<dbReference type="GO" id="GO:0016874">
    <property type="term" value="F:ligase activity"/>
    <property type="evidence" value="ECO:0007669"/>
    <property type="project" value="UniProtKB-KW"/>
</dbReference>
<reference evidence="6" key="1">
    <citation type="submission" date="2021-02" db="EMBL/GenBank/DDBJ databases">
        <authorList>
            <person name="Nowell W R."/>
        </authorList>
    </citation>
    <scope>NUCLEOTIDE SEQUENCE</scope>
</reference>
<proteinExistence type="inferred from homology"/>
<dbReference type="Gene3D" id="3.40.50.980">
    <property type="match status" value="1"/>
</dbReference>
<organism evidence="6 7">
    <name type="scientific">Adineta steineri</name>
    <dbReference type="NCBI Taxonomy" id="433720"/>
    <lineage>
        <taxon>Eukaryota</taxon>
        <taxon>Metazoa</taxon>
        <taxon>Spiralia</taxon>
        <taxon>Gnathifera</taxon>
        <taxon>Rotifera</taxon>
        <taxon>Eurotatoria</taxon>
        <taxon>Bdelloidea</taxon>
        <taxon>Adinetida</taxon>
        <taxon>Adinetidae</taxon>
        <taxon>Adineta</taxon>
    </lineage>
</organism>
<dbReference type="PANTHER" id="PTHR45527:SF11">
    <property type="entry name" value="NONRIBOSOMAL PEPTIDE SYNTHETASE 5"/>
    <property type="match status" value="1"/>
</dbReference>
<evidence type="ECO:0000256" key="1">
    <source>
        <dbReference type="ARBA" id="ARBA00022450"/>
    </source>
</evidence>
<name>A0A820SBB1_9BILA</name>
<dbReference type="AlphaFoldDB" id="A0A820SBB1"/>
<comment type="similarity">
    <text evidence="4">Belongs to the NRP synthetase family.</text>
</comment>
<dbReference type="SUPFAM" id="SSF56801">
    <property type="entry name" value="Acetyl-CoA synthetase-like"/>
    <property type="match status" value="1"/>
</dbReference>
<comment type="caution">
    <text evidence="6">The sequence shown here is derived from an EMBL/GenBank/DDBJ whole genome shotgun (WGS) entry which is preliminary data.</text>
</comment>
<dbReference type="GO" id="GO:0043041">
    <property type="term" value="P:amino acid activation for nonribosomal peptide biosynthetic process"/>
    <property type="evidence" value="ECO:0007669"/>
    <property type="project" value="TreeGrafter"/>
</dbReference>